<evidence type="ECO:0000256" key="2">
    <source>
        <dbReference type="ARBA" id="ARBA00022574"/>
    </source>
</evidence>
<comment type="caution">
    <text evidence="5">The sequence shown here is derived from an EMBL/GenBank/DDBJ whole genome shotgun (WGS) entry which is preliminary data.</text>
</comment>
<gene>
    <name evidence="5" type="ORF">ANE_LOCUS28657</name>
</gene>
<comment type="subcellular location">
    <subcellularLocation>
        <location evidence="1">Nucleus</location>
    </subcellularLocation>
</comment>
<organism evidence="5 6">
    <name type="scientific">Arabis nemorensis</name>
    <dbReference type="NCBI Taxonomy" id="586526"/>
    <lineage>
        <taxon>Eukaryota</taxon>
        <taxon>Viridiplantae</taxon>
        <taxon>Streptophyta</taxon>
        <taxon>Embryophyta</taxon>
        <taxon>Tracheophyta</taxon>
        <taxon>Spermatophyta</taxon>
        <taxon>Magnoliopsida</taxon>
        <taxon>eudicotyledons</taxon>
        <taxon>Gunneridae</taxon>
        <taxon>Pentapetalae</taxon>
        <taxon>rosids</taxon>
        <taxon>malvids</taxon>
        <taxon>Brassicales</taxon>
        <taxon>Brassicaceae</taxon>
        <taxon>Arabideae</taxon>
        <taxon>Arabis</taxon>
    </lineage>
</organism>
<dbReference type="PANTHER" id="PTHR22846:SF2">
    <property type="entry name" value="F-BOX-LIKE_WD REPEAT-CONTAINING PROTEIN EBI"/>
    <property type="match status" value="1"/>
</dbReference>
<keyword evidence="2" id="KW-0853">WD repeat</keyword>
<evidence type="ECO:0000256" key="1">
    <source>
        <dbReference type="ARBA" id="ARBA00004123"/>
    </source>
</evidence>
<protein>
    <submittedName>
        <fullName evidence="5">Uncharacterized protein</fullName>
    </submittedName>
</protein>
<evidence type="ECO:0000256" key="3">
    <source>
        <dbReference type="ARBA" id="ARBA00022737"/>
    </source>
</evidence>
<dbReference type="Pfam" id="PF08513">
    <property type="entry name" value="LisH"/>
    <property type="match status" value="1"/>
</dbReference>
<name>A0A565CWV4_9BRAS</name>
<dbReference type="InterPro" id="IPR045183">
    <property type="entry name" value="Ebi-like"/>
</dbReference>
<proteinExistence type="predicted"/>
<evidence type="ECO:0000313" key="6">
    <source>
        <dbReference type="Proteomes" id="UP000489600"/>
    </source>
</evidence>
<dbReference type="EMBL" id="CABITT030000008">
    <property type="protein sequence ID" value="VVB18213.1"/>
    <property type="molecule type" value="Genomic_DNA"/>
</dbReference>
<reference evidence="5" key="1">
    <citation type="submission" date="2019-07" db="EMBL/GenBank/DDBJ databases">
        <authorList>
            <person name="Dittberner H."/>
        </authorList>
    </citation>
    <scope>NUCLEOTIDE SEQUENCE [LARGE SCALE GENOMIC DNA]</scope>
</reference>
<keyword evidence="3" id="KW-0677">Repeat</keyword>
<dbReference type="Proteomes" id="UP000489600">
    <property type="component" value="Unassembled WGS sequence"/>
</dbReference>
<dbReference type="SMART" id="SM00667">
    <property type="entry name" value="LisH"/>
    <property type="match status" value="1"/>
</dbReference>
<accession>A0A565CWV4</accession>
<dbReference type="Gene3D" id="1.20.960.30">
    <property type="match status" value="1"/>
</dbReference>
<evidence type="ECO:0000256" key="4">
    <source>
        <dbReference type="ARBA" id="ARBA00023242"/>
    </source>
</evidence>
<evidence type="ECO:0000313" key="5">
    <source>
        <dbReference type="EMBL" id="VVB18213.1"/>
    </source>
</evidence>
<dbReference type="PANTHER" id="PTHR22846">
    <property type="entry name" value="WD40 REPEAT PROTEIN"/>
    <property type="match status" value="1"/>
</dbReference>
<dbReference type="AlphaFoldDB" id="A0A565CWV4"/>
<dbReference type="PROSITE" id="PS50896">
    <property type="entry name" value="LISH"/>
    <property type="match status" value="1"/>
</dbReference>
<sequence length="100" mass="10962">MSSLTSVELNFLVFRYLQESGFTHAAFTLGYEAGINKSSIDGNMVPPGALIKFVQKGLQYMEMEANLSNCMFWSGCKGIAGDAEGKKEEREGLGEGKREI</sequence>
<dbReference type="GO" id="GO:0003714">
    <property type="term" value="F:transcription corepressor activity"/>
    <property type="evidence" value="ECO:0007669"/>
    <property type="project" value="InterPro"/>
</dbReference>
<dbReference type="GO" id="GO:0000118">
    <property type="term" value="C:histone deacetylase complex"/>
    <property type="evidence" value="ECO:0007669"/>
    <property type="project" value="TreeGrafter"/>
</dbReference>
<dbReference type="OrthoDB" id="1112967at2759"/>
<keyword evidence="6" id="KW-1185">Reference proteome</keyword>
<dbReference type="InterPro" id="IPR006594">
    <property type="entry name" value="LisH"/>
</dbReference>
<keyword evidence="4" id="KW-0539">Nucleus</keyword>
<dbReference type="FunFam" id="1.20.960.30:FF:000001">
    <property type="entry name" value="F-box-like/WD repeat-containing protein TBL1XR1"/>
    <property type="match status" value="1"/>
</dbReference>
<dbReference type="GO" id="GO:0006357">
    <property type="term" value="P:regulation of transcription by RNA polymerase II"/>
    <property type="evidence" value="ECO:0007669"/>
    <property type="project" value="TreeGrafter"/>
</dbReference>